<dbReference type="Pfam" id="PF00015">
    <property type="entry name" value="MCPsignal"/>
    <property type="match status" value="1"/>
</dbReference>
<dbReference type="RefSeq" id="WP_169295961.1">
    <property type="nucleotide sequence ID" value="NZ_JABBNI010000004.1"/>
</dbReference>
<dbReference type="Pfam" id="PF00497">
    <property type="entry name" value="SBP_bac_3"/>
    <property type="match status" value="1"/>
</dbReference>
<dbReference type="Gene3D" id="3.40.190.10">
    <property type="entry name" value="Periplasmic binding protein-like II"/>
    <property type="match status" value="2"/>
</dbReference>
<evidence type="ECO:0000256" key="2">
    <source>
        <dbReference type="ARBA" id="ARBA00022729"/>
    </source>
</evidence>
<dbReference type="PANTHER" id="PTHR32089">
    <property type="entry name" value="METHYL-ACCEPTING CHEMOTAXIS PROTEIN MCPB"/>
    <property type="match status" value="1"/>
</dbReference>
<evidence type="ECO:0000256" key="3">
    <source>
        <dbReference type="ARBA" id="ARBA00023224"/>
    </source>
</evidence>
<evidence type="ECO:0000313" key="7">
    <source>
        <dbReference type="EMBL" id="NMM61354.1"/>
    </source>
</evidence>
<dbReference type="PANTHER" id="PTHR32089:SF112">
    <property type="entry name" value="LYSOZYME-LIKE PROTEIN-RELATED"/>
    <property type="match status" value="1"/>
</dbReference>
<sequence length="583" mass="66672">MLKVICIFTLILLISNIVLAYKVYGASKNNKLETSNIIEKNNSDTSVQEIDDFIILFLKLINDIIKYSEYLSLSMKDISGQSTILTDNSQLHIIDLEKTKNQLEDMHDKLSNNLKISEEIKDTFEVVNSSIKERQQRIIKGINEYKVVQENMKVSKKSIDDLVNYTMKVQGTINNISEISKQISMLALNASIEASRAGEYGKGFSVVADEVKKLSNETDEATNDIFKVLRNINQSALTTQSDVTKTINILDSQSTMLQETVNSIDEIVQMVVKTLSNVETLTNKNIQSNDTCTNVNSTASVVLESVGNDMTTIKQIDDSLKNENKCVEELVSSTSDFKYLSKNLFKLLEKDENTLVAVTEEYPPFVIENKDINNQGIDIDIIREICNRNNINFKMFFAPFDLSLELVKDGAVHMIPTLSYTEDRNKIINFTNPYRDESKFILITNKNNKKAFNCYDDMKECKIGIISMYTYPSNFLNDRNIIKDENYKLDTLFYKLLKNQIDVVLLNDYIGKYYINSNNLQDKVCVSDYILKANENFDARLGLSKKKNTEKLTQIFNEGFKELAREGIIDKIESKYIKFDCNK</sequence>
<feature type="coiled-coil region" evidence="5">
    <location>
        <begin position="93"/>
        <end position="120"/>
    </location>
</feature>
<keyword evidence="2" id="KW-0732">Signal</keyword>
<proteinExistence type="inferred from homology"/>
<dbReference type="GO" id="GO:0007165">
    <property type="term" value="P:signal transduction"/>
    <property type="evidence" value="ECO:0007669"/>
    <property type="project" value="UniProtKB-KW"/>
</dbReference>
<comment type="caution">
    <text evidence="7">The sequence shown here is derived from an EMBL/GenBank/DDBJ whole genome shotgun (WGS) entry which is preliminary data.</text>
</comment>
<name>A0A7Y0ED91_9CLOT</name>
<comment type="similarity">
    <text evidence="1">Belongs to the bacterial solute-binding protein 3 family.</text>
</comment>
<protein>
    <submittedName>
        <fullName evidence="7">Transporter substrate-binding domain-containing protein</fullName>
    </submittedName>
</protein>
<dbReference type="PROSITE" id="PS50111">
    <property type="entry name" value="CHEMOTAXIS_TRANSDUC_2"/>
    <property type="match status" value="1"/>
</dbReference>
<keyword evidence="8" id="KW-1185">Reference proteome</keyword>
<organism evidence="7 8">
    <name type="scientific">Clostridium muellerianum</name>
    <dbReference type="NCBI Taxonomy" id="2716538"/>
    <lineage>
        <taxon>Bacteria</taxon>
        <taxon>Bacillati</taxon>
        <taxon>Bacillota</taxon>
        <taxon>Clostridia</taxon>
        <taxon>Eubacteriales</taxon>
        <taxon>Clostridiaceae</taxon>
        <taxon>Clostridium</taxon>
    </lineage>
</organism>
<dbReference type="SUPFAM" id="SSF58104">
    <property type="entry name" value="Methyl-accepting chemotaxis protein (MCP) signaling domain"/>
    <property type="match status" value="1"/>
</dbReference>
<dbReference type="InterPro" id="IPR018313">
    <property type="entry name" value="SBP_3_CS"/>
</dbReference>
<feature type="domain" description="Methyl-accepting transducer" evidence="6">
    <location>
        <begin position="67"/>
        <end position="303"/>
    </location>
</feature>
<gene>
    <name evidence="7" type="ORF">HBE96_01295</name>
</gene>
<evidence type="ECO:0000256" key="4">
    <source>
        <dbReference type="PROSITE-ProRule" id="PRU00284"/>
    </source>
</evidence>
<dbReference type="GO" id="GO:0016020">
    <property type="term" value="C:membrane"/>
    <property type="evidence" value="ECO:0007669"/>
    <property type="project" value="InterPro"/>
</dbReference>
<dbReference type="SMART" id="SM00062">
    <property type="entry name" value="PBPb"/>
    <property type="match status" value="1"/>
</dbReference>
<dbReference type="PROSITE" id="PS01039">
    <property type="entry name" value="SBP_BACTERIAL_3"/>
    <property type="match status" value="1"/>
</dbReference>
<dbReference type="SUPFAM" id="SSF53850">
    <property type="entry name" value="Periplasmic binding protein-like II"/>
    <property type="match status" value="1"/>
</dbReference>
<dbReference type="SMART" id="SM00283">
    <property type="entry name" value="MA"/>
    <property type="match status" value="1"/>
</dbReference>
<evidence type="ECO:0000259" key="6">
    <source>
        <dbReference type="PROSITE" id="PS50111"/>
    </source>
</evidence>
<keyword evidence="5" id="KW-0175">Coiled coil</keyword>
<evidence type="ECO:0000256" key="1">
    <source>
        <dbReference type="ARBA" id="ARBA00010333"/>
    </source>
</evidence>
<evidence type="ECO:0000313" key="8">
    <source>
        <dbReference type="Proteomes" id="UP000537131"/>
    </source>
</evidence>
<evidence type="ECO:0000256" key="5">
    <source>
        <dbReference type="SAM" id="Coils"/>
    </source>
</evidence>
<dbReference type="EMBL" id="JABBNI010000004">
    <property type="protein sequence ID" value="NMM61354.1"/>
    <property type="molecule type" value="Genomic_DNA"/>
</dbReference>
<dbReference type="AlphaFoldDB" id="A0A7Y0ED91"/>
<dbReference type="InterPro" id="IPR004089">
    <property type="entry name" value="MCPsignal_dom"/>
</dbReference>
<dbReference type="Gene3D" id="1.10.287.950">
    <property type="entry name" value="Methyl-accepting chemotaxis protein"/>
    <property type="match status" value="1"/>
</dbReference>
<reference evidence="7 8" key="1">
    <citation type="submission" date="2020-06" db="EMBL/GenBank/DDBJ databases">
        <title>Complete Genome Sequence of Clostridium muelleri sp. nov. P21T, an Acid-Alcohol Producing Acetogen Isolated from Old Hay.</title>
        <authorList>
            <person name="Duncan K.E."/>
            <person name="Tanner R.S."/>
        </authorList>
    </citation>
    <scope>NUCLEOTIDE SEQUENCE [LARGE SCALE GENOMIC DNA]</scope>
    <source>
        <strain evidence="7 8">P21</strain>
    </source>
</reference>
<dbReference type="InterPro" id="IPR001638">
    <property type="entry name" value="Solute-binding_3/MltF_N"/>
</dbReference>
<keyword evidence="3 4" id="KW-0807">Transducer</keyword>
<accession>A0A7Y0ED91</accession>
<dbReference type="Proteomes" id="UP000537131">
    <property type="component" value="Unassembled WGS sequence"/>
</dbReference>